<sequence length="38" mass="4281">MNELLTNGLNNLISSKMRLPDRHRIEKVACTDCDGHKG</sequence>
<dbReference type="AlphaFoldDB" id="A0A0H3ZP17"/>
<dbReference type="EMBL" id="KP795557">
    <property type="protein sequence ID" value="AKN37955.1"/>
    <property type="molecule type" value="Genomic_DNA"/>
</dbReference>
<organism evidence="1">
    <name type="scientific">Enterovibrio norvegicus</name>
    <dbReference type="NCBI Taxonomy" id="188144"/>
    <lineage>
        <taxon>Bacteria</taxon>
        <taxon>Pseudomonadati</taxon>
        <taxon>Pseudomonadota</taxon>
        <taxon>Gammaproteobacteria</taxon>
        <taxon>Vibrionales</taxon>
        <taxon>Vibrionaceae</taxon>
        <taxon>Enterovibrio</taxon>
    </lineage>
</organism>
<reference evidence="1" key="1">
    <citation type="journal article" date="2015" name="MBio">
        <title>Eco-Evolutionary Dynamics of Episomes among Ecologically Cohesive Bacterial Populations.</title>
        <authorList>
            <person name="Xue H."/>
            <person name="Cordero O.X."/>
            <person name="Camas F.M."/>
            <person name="Trimble W."/>
            <person name="Meyer F."/>
            <person name="Guglielmini J."/>
            <person name="Rocha E.P."/>
            <person name="Polz M.F."/>
        </authorList>
    </citation>
    <scope>NUCLEOTIDE SEQUENCE</scope>
    <source>
        <strain evidence="1">FF_472</strain>
    </source>
</reference>
<protein>
    <submittedName>
        <fullName evidence="1">Uncharacterized protein</fullName>
    </submittedName>
</protein>
<proteinExistence type="predicted"/>
<name>A0A0H3ZP17_9GAMM</name>
<accession>A0A0H3ZP17</accession>
<evidence type="ECO:0000313" key="1">
    <source>
        <dbReference type="EMBL" id="AKN37955.1"/>
    </source>
</evidence>